<dbReference type="RefSeq" id="WP_260002148.1">
    <property type="nucleotide sequence ID" value="NZ_CP081078.1"/>
</dbReference>
<name>A0ABY5WVL7_LEICA</name>
<sequence>MLLFEAHGTASSAEMKNLMSRVKTRLQPSLAKAAPAVGFRQLNKGWNADPNAPGPRLRTGGSTLYLTVVPNRFQFAGYEDFESLELSFKDCSGYRLTSVNDHAWYSGQCRFSGIAPAWGEFYEISGETRDTLESEPWIPASGTGNRHFHFYLRDGTLEVKAGDWNLRTLT</sequence>
<reference evidence="1" key="1">
    <citation type="submission" date="2021-08" db="EMBL/GenBank/DDBJ databases">
        <authorList>
            <person name="Nwanade C."/>
            <person name="Wang M."/>
            <person name="Masoudi A."/>
            <person name="Yu Z."/>
            <person name="Liu J."/>
        </authorList>
    </citation>
    <scope>NUCLEOTIDE SEQUENCE</scope>
    <source>
        <strain evidence="1">S141</strain>
    </source>
</reference>
<dbReference type="Proteomes" id="UP001058184">
    <property type="component" value="Chromosome"/>
</dbReference>
<protein>
    <submittedName>
        <fullName evidence="1">Uncharacterized protein</fullName>
    </submittedName>
</protein>
<evidence type="ECO:0000313" key="1">
    <source>
        <dbReference type="EMBL" id="UWQ58169.1"/>
    </source>
</evidence>
<dbReference type="EMBL" id="CP081078">
    <property type="protein sequence ID" value="UWQ58169.1"/>
    <property type="molecule type" value="Genomic_DNA"/>
</dbReference>
<evidence type="ECO:0000313" key="2">
    <source>
        <dbReference type="Proteomes" id="UP001058184"/>
    </source>
</evidence>
<accession>A0ABY5WVL7</accession>
<gene>
    <name evidence="1" type="ORF">K3722_17040</name>
</gene>
<organism evidence="1 2">
    <name type="scientific">Leisingera caerulea</name>
    <name type="common">Phaeobacter caeruleus</name>
    <dbReference type="NCBI Taxonomy" id="506591"/>
    <lineage>
        <taxon>Bacteria</taxon>
        <taxon>Pseudomonadati</taxon>
        <taxon>Pseudomonadota</taxon>
        <taxon>Alphaproteobacteria</taxon>
        <taxon>Rhodobacterales</taxon>
        <taxon>Roseobacteraceae</taxon>
        <taxon>Leisingera</taxon>
    </lineage>
</organism>
<keyword evidence="2" id="KW-1185">Reference proteome</keyword>
<proteinExistence type="predicted"/>